<evidence type="ECO:0000256" key="5">
    <source>
        <dbReference type="HAMAP-Rule" id="MF_01326"/>
    </source>
</evidence>
<evidence type="ECO:0000259" key="7">
    <source>
        <dbReference type="SMART" id="SM00739"/>
    </source>
</evidence>
<dbReference type="EMBL" id="MHCT01000017">
    <property type="protein sequence ID" value="OGY26002.1"/>
    <property type="molecule type" value="Genomic_DNA"/>
</dbReference>
<dbReference type="CDD" id="cd06089">
    <property type="entry name" value="KOW_RPL26"/>
    <property type="match status" value="1"/>
</dbReference>
<comment type="caution">
    <text evidence="8">The sequence shown here is derived from an EMBL/GenBank/DDBJ whole genome shotgun (WGS) entry which is preliminary data.</text>
</comment>
<dbReference type="PROSITE" id="PS01108">
    <property type="entry name" value="RIBOSOMAL_L24"/>
    <property type="match status" value="1"/>
</dbReference>
<dbReference type="HAMAP" id="MF_01326_B">
    <property type="entry name" value="Ribosomal_uL24_B"/>
    <property type="match status" value="1"/>
</dbReference>
<dbReference type="AlphaFoldDB" id="A0A1G1WE79"/>
<dbReference type="InterPro" id="IPR003256">
    <property type="entry name" value="Ribosomal_uL24"/>
</dbReference>
<dbReference type="GO" id="GO:0003735">
    <property type="term" value="F:structural constituent of ribosome"/>
    <property type="evidence" value="ECO:0007669"/>
    <property type="project" value="InterPro"/>
</dbReference>
<evidence type="ECO:0000256" key="6">
    <source>
        <dbReference type="RuleBase" id="RU003477"/>
    </source>
</evidence>
<feature type="domain" description="KOW" evidence="7">
    <location>
        <begin position="2"/>
        <end position="29"/>
    </location>
</feature>
<comment type="function">
    <text evidence="5">One of two assembly initiator proteins, it binds directly to the 5'-end of the 23S rRNA, where it nucleates assembly of the 50S subunit.</text>
</comment>
<dbReference type="PANTHER" id="PTHR12903">
    <property type="entry name" value="MITOCHONDRIAL RIBOSOMAL PROTEIN L24"/>
    <property type="match status" value="1"/>
</dbReference>
<evidence type="ECO:0000313" key="8">
    <source>
        <dbReference type="EMBL" id="OGY26002.1"/>
    </source>
</evidence>
<dbReference type="InterPro" id="IPR041988">
    <property type="entry name" value="Ribosomal_uL24_KOW"/>
</dbReference>
<accession>A0A1G1WE79</accession>
<keyword evidence="2 5" id="KW-0689">Ribosomal protein</keyword>
<keyword evidence="3 5" id="KW-0687">Ribonucleoprotein</keyword>
<proteinExistence type="inferred from homology"/>
<dbReference type="Proteomes" id="UP000177588">
    <property type="component" value="Unassembled WGS sequence"/>
</dbReference>
<evidence type="ECO:0000256" key="3">
    <source>
        <dbReference type="ARBA" id="ARBA00023274"/>
    </source>
</evidence>
<dbReference type="STRING" id="1802597.A2Z24_02715"/>
<evidence type="ECO:0000256" key="4">
    <source>
        <dbReference type="ARBA" id="ARBA00035206"/>
    </source>
</evidence>
<dbReference type="SUPFAM" id="SSF50104">
    <property type="entry name" value="Translation proteins SH3-like domain"/>
    <property type="match status" value="1"/>
</dbReference>
<dbReference type="InterPro" id="IPR005824">
    <property type="entry name" value="KOW"/>
</dbReference>
<dbReference type="NCBIfam" id="TIGR01079">
    <property type="entry name" value="rplX_bact"/>
    <property type="match status" value="1"/>
</dbReference>
<dbReference type="Pfam" id="PF00467">
    <property type="entry name" value="KOW"/>
    <property type="match status" value="1"/>
</dbReference>
<name>A0A1G1WE79_9BACT</name>
<keyword evidence="5" id="KW-0694">RNA-binding</keyword>
<dbReference type="GO" id="GO:0006412">
    <property type="term" value="P:translation"/>
    <property type="evidence" value="ECO:0007669"/>
    <property type="project" value="UniProtKB-UniRule"/>
</dbReference>
<keyword evidence="5" id="KW-0699">rRNA-binding</keyword>
<comment type="subunit">
    <text evidence="5">Part of the 50S ribosomal subunit.</text>
</comment>
<sequence length="100" mass="10925">MKIRVGDQVQVLQGRDKGKQGKVEKIFARRGVVLVAGVNICKKHIKRKGRVAGGIIEVTKPMTASKVALVCPKCNLATRVVTASQEGQKTRVCKKCKQQI</sequence>
<dbReference type="GO" id="GO:1990904">
    <property type="term" value="C:ribonucleoprotein complex"/>
    <property type="evidence" value="ECO:0007669"/>
    <property type="project" value="UniProtKB-KW"/>
</dbReference>
<comment type="function">
    <text evidence="5">One of the proteins that surrounds the polypeptide exit tunnel on the outside of the subunit.</text>
</comment>
<dbReference type="InterPro" id="IPR057264">
    <property type="entry name" value="Ribosomal_uL24_C"/>
</dbReference>
<evidence type="ECO:0000256" key="2">
    <source>
        <dbReference type="ARBA" id="ARBA00022980"/>
    </source>
</evidence>
<comment type="similarity">
    <text evidence="1 5 6">Belongs to the universal ribosomal protein uL24 family.</text>
</comment>
<dbReference type="SMART" id="SM00739">
    <property type="entry name" value="KOW"/>
    <property type="match status" value="1"/>
</dbReference>
<dbReference type="Gene3D" id="2.30.30.30">
    <property type="match status" value="1"/>
</dbReference>
<gene>
    <name evidence="5" type="primary">rplX</name>
    <name evidence="8" type="ORF">A2Z24_02715</name>
</gene>
<dbReference type="Pfam" id="PF17136">
    <property type="entry name" value="ribosomal_L24"/>
    <property type="match status" value="1"/>
</dbReference>
<dbReference type="InterPro" id="IPR014722">
    <property type="entry name" value="Rib_uL2_dom2"/>
</dbReference>
<reference evidence="8 9" key="1">
    <citation type="journal article" date="2016" name="Nat. Commun.">
        <title>Thousands of microbial genomes shed light on interconnected biogeochemical processes in an aquifer system.</title>
        <authorList>
            <person name="Anantharaman K."/>
            <person name="Brown C.T."/>
            <person name="Hug L.A."/>
            <person name="Sharon I."/>
            <person name="Castelle C.J."/>
            <person name="Probst A.J."/>
            <person name="Thomas B.C."/>
            <person name="Singh A."/>
            <person name="Wilkins M.J."/>
            <person name="Karaoz U."/>
            <person name="Brodie E.L."/>
            <person name="Williams K.H."/>
            <person name="Hubbard S.S."/>
            <person name="Banfield J.F."/>
        </authorList>
    </citation>
    <scope>NUCLEOTIDE SEQUENCE [LARGE SCALE GENOMIC DNA]</scope>
</reference>
<organism evidence="8 9">
    <name type="scientific">Candidatus Woykebacteria bacterium RBG_16_44_10</name>
    <dbReference type="NCBI Taxonomy" id="1802597"/>
    <lineage>
        <taxon>Bacteria</taxon>
        <taxon>Candidatus Woykeibacteriota</taxon>
    </lineage>
</organism>
<dbReference type="InterPro" id="IPR005825">
    <property type="entry name" value="Ribosomal_uL24_CS"/>
</dbReference>
<dbReference type="InterPro" id="IPR008991">
    <property type="entry name" value="Translation_prot_SH3-like_sf"/>
</dbReference>
<evidence type="ECO:0000256" key="1">
    <source>
        <dbReference type="ARBA" id="ARBA00010618"/>
    </source>
</evidence>
<protein>
    <recommendedName>
        <fullName evidence="4 5">Large ribosomal subunit protein uL24</fullName>
    </recommendedName>
</protein>
<dbReference type="GO" id="GO:0019843">
    <property type="term" value="F:rRNA binding"/>
    <property type="evidence" value="ECO:0007669"/>
    <property type="project" value="UniProtKB-UniRule"/>
</dbReference>
<evidence type="ECO:0000313" key="9">
    <source>
        <dbReference type="Proteomes" id="UP000177588"/>
    </source>
</evidence>
<dbReference type="GO" id="GO:0005840">
    <property type="term" value="C:ribosome"/>
    <property type="evidence" value="ECO:0007669"/>
    <property type="project" value="UniProtKB-KW"/>
</dbReference>